<evidence type="ECO:0000259" key="9">
    <source>
        <dbReference type="PROSITE" id="PS50157"/>
    </source>
</evidence>
<dbReference type="SUPFAM" id="SSF57701">
    <property type="entry name" value="Zn2/Cys6 DNA-binding domain"/>
    <property type="match status" value="1"/>
</dbReference>
<keyword evidence="11" id="KW-1185">Reference proteome</keyword>
<evidence type="ECO:0000256" key="6">
    <source>
        <dbReference type="ARBA" id="ARBA00023242"/>
    </source>
</evidence>
<keyword evidence="2" id="KW-0862">Zinc</keyword>
<dbReference type="GO" id="GO:0000981">
    <property type="term" value="F:DNA-binding transcription factor activity, RNA polymerase II-specific"/>
    <property type="evidence" value="ECO:0007669"/>
    <property type="project" value="InterPro"/>
</dbReference>
<evidence type="ECO:0000256" key="2">
    <source>
        <dbReference type="ARBA" id="ARBA00022833"/>
    </source>
</evidence>
<gene>
    <name evidence="10" type="ORF">BO71DRAFT_423529</name>
</gene>
<dbReference type="AlphaFoldDB" id="A0A319CW04"/>
<reference evidence="10 11" key="1">
    <citation type="submission" date="2018-02" db="EMBL/GenBank/DDBJ databases">
        <title>The genomes of Aspergillus section Nigri reveals drivers in fungal speciation.</title>
        <authorList>
            <consortium name="DOE Joint Genome Institute"/>
            <person name="Vesth T.C."/>
            <person name="Nybo J."/>
            <person name="Theobald S."/>
            <person name="Brandl J."/>
            <person name="Frisvad J.C."/>
            <person name="Nielsen K.F."/>
            <person name="Lyhne E.K."/>
            <person name="Kogle M.E."/>
            <person name="Kuo A."/>
            <person name="Riley R."/>
            <person name="Clum A."/>
            <person name="Nolan M."/>
            <person name="Lipzen A."/>
            <person name="Salamov A."/>
            <person name="Henrissat B."/>
            <person name="Wiebenga A."/>
            <person name="De vries R.P."/>
            <person name="Grigoriev I.V."/>
            <person name="Mortensen U.H."/>
            <person name="Andersen M.R."/>
            <person name="Baker S.E."/>
        </authorList>
    </citation>
    <scope>NUCLEOTIDE SEQUENCE [LARGE SCALE GENOMIC DNA]</scope>
    <source>
        <strain evidence="10 11">CBS 707.79</strain>
    </source>
</reference>
<evidence type="ECO:0000256" key="3">
    <source>
        <dbReference type="ARBA" id="ARBA00023015"/>
    </source>
</evidence>
<dbReference type="VEuPathDB" id="FungiDB:BO71DRAFT_423529"/>
<feature type="domain" description="C2H2-type" evidence="9">
    <location>
        <begin position="2"/>
        <end position="31"/>
    </location>
</feature>
<dbReference type="InterPro" id="IPR001138">
    <property type="entry name" value="Zn2Cys6_DnaBD"/>
</dbReference>
<sequence>MFGCQFPGCNASYRRKEHLHRHEAKHVQQQVEISDTLRRHVRQHHKIIEPLKRARRACEGCYAGRCRCEGGFPCNECVRRKIPCSLGDDASTHRLPCRLRHDRSQPYHSKEEESIRSFDMRHEMPLLIQSMVVIGLWASGKQPAQSAAVALHDKLDLAIRDQKVEGACSACSWPIATYQAILLHIIFSFVLKGQGALNFDLSVSLPAADFELLEALVRSCRRLGMFYYPNILARYKDSDLTSFVWVGIEEIKRFNMALYKFCAKTSRSSAARDGNQNDNGAVRPLLTARELLFPLPTNNPFVIETVHLDDDCQADWISNFAGVLEFFEL</sequence>
<keyword evidence="7" id="KW-0863">Zinc-finger</keyword>
<dbReference type="PROSITE" id="PS00028">
    <property type="entry name" value="ZINC_FINGER_C2H2_1"/>
    <property type="match status" value="1"/>
</dbReference>
<evidence type="ECO:0000313" key="10">
    <source>
        <dbReference type="EMBL" id="PYH88661.1"/>
    </source>
</evidence>
<evidence type="ECO:0000256" key="4">
    <source>
        <dbReference type="ARBA" id="ARBA00023125"/>
    </source>
</evidence>
<feature type="domain" description="Zn(2)-C6 fungal-type" evidence="8">
    <location>
        <begin position="57"/>
        <end position="86"/>
    </location>
</feature>
<keyword evidence="4" id="KW-0238">DNA-binding</keyword>
<dbReference type="EMBL" id="KZ826075">
    <property type="protein sequence ID" value="PYH88661.1"/>
    <property type="molecule type" value="Genomic_DNA"/>
</dbReference>
<evidence type="ECO:0008006" key="12">
    <source>
        <dbReference type="Google" id="ProtNLM"/>
    </source>
</evidence>
<evidence type="ECO:0000313" key="11">
    <source>
        <dbReference type="Proteomes" id="UP000247810"/>
    </source>
</evidence>
<dbReference type="GO" id="GO:0003677">
    <property type="term" value="F:DNA binding"/>
    <property type="evidence" value="ECO:0007669"/>
    <property type="project" value="UniProtKB-KW"/>
</dbReference>
<keyword evidence="3" id="KW-0805">Transcription regulation</keyword>
<dbReference type="GO" id="GO:0009893">
    <property type="term" value="P:positive regulation of metabolic process"/>
    <property type="evidence" value="ECO:0007669"/>
    <property type="project" value="UniProtKB-ARBA"/>
</dbReference>
<dbReference type="PROSITE" id="PS50157">
    <property type="entry name" value="ZINC_FINGER_C2H2_2"/>
    <property type="match status" value="1"/>
</dbReference>
<dbReference type="InterPro" id="IPR013087">
    <property type="entry name" value="Znf_C2H2_type"/>
</dbReference>
<keyword evidence="5" id="KW-0804">Transcription</keyword>
<evidence type="ECO:0000259" key="8">
    <source>
        <dbReference type="PROSITE" id="PS50048"/>
    </source>
</evidence>
<dbReference type="Proteomes" id="UP000247810">
    <property type="component" value="Unassembled WGS sequence"/>
</dbReference>
<dbReference type="PROSITE" id="PS50048">
    <property type="entry name" value="ZN2_CY6_FUNGAL_2"/>
    <property type="match status" value="1"/>
</dbReference>
<name>A0A319CW04_9EURO</name>
<dbReference type="STRING" id="1448320.A0A319CW04"/>
<evidence type="ECO:0000256" key="5">
    <source>
        <dbReference type="ARBA" id="ARBA00023163"/>
    </source>
</evidence>
<evidence type="ECO:0000256" key="1">
    <source>
        <dbReference type="ARBA" id="ARBA00022723"/>
    </source>
</evidence>
<evidence type="ECO:0000256" key="7">
    <source>
        <dbReference type="PROSITE-ProRule" id="PRU00042"/>
    </source>
</evidence>
<proteinExistence type="predicted"/>
<dbReference type="PANTHER" id="PTHR47660:SF7">
    <property type="entry name" value="TRANSCRIPTION FACTOR WITH C2H2 AND ZN(2)-CYS(6) DNA BINDING DOMAIN (EUROFUNG)"/>
    <property type="match status" value="1"/>
</dbReference>
<protein>
    <recommendedName>
        <fullName evidence="12">C2H2-type domain-containing protein</fullName>
    </recommendedName>
</protein>
<organism evidence="10 11">
    <name type="scientific">Aspergillus ellipticus CBS 707.79</name>
    <dbReference type="NCBI Taxonomy" id="1448320"/>
    <lineage>
        <taxon>Eukaryota</taxon>
        <taxon>Fungi</taxon>
        <taxon>Dikarya</taxon>
        <taxon>Ascomycota</taxon>
        <taxon>Pezizomycotina</taxon>
        <taxon>Eurotiomycetes</taxon>
        <taxon>Eurotiomycetidae</taxon>
        <taxon>Eurotiales</taxon>
        <taxon>Aspergillaceae</taxon>
        <taxon>Aspergillus</taxon>
        <taxon>Aspergillus subgen. Circumdati</taxon>
    </lineage>
</organism>
<dbReference type="GO" id="GO:0008270">
    <property type="term" value="F:zinc ion binding"/>
    <property type="evidence" value="ECO:0007669"/>
    <property type="project" value="UniProtKB-KW"/>
</dbReference>
<dbReference type="PANTHER" id="PTHR47660">
    <property type="entry name" value="TRANSCRIPTION FACTOR WITH C2H2 AND ZN(2)-CYS(6) DNA BINDING DOMAIN (EUROFUNG)-RELATED-RELATED"/>
    <property type="match status" value="1"/>
</dbReference>
<dbReference type="InterPro" id="IPR036864">
    <property type="entry name" value="Zn2-C6_fun-type_DNA-bd_sf"/>
</dbReference>
<accession>A0A319CW04</accession>
<dbReference type="OrthoDB" id="10261408at2759"/>
<keyword evidence="1" id="KW-0479">Metal-binding</keyword>
<keyword evidence="6" id="KW-0539">Nucleus</keyword>